<feature type="transmembrane region" description="Helical" evidence="1">
    <location>
        <begin position="112"/>
        <end position="130"/>
    </location>
</feature>
<dbReference type="RefSeq" id="WP_192929676.1">
    <property type="nucleotide sequence ID" value="NZ_WBZB01000014.1"/>
</dbReference>
<keyword evidence="1" id="KW-0472">Membrane</keyword>
<reference evidence="2 3" key="1">
    <citation type="submission" date="2019-10" db="EMBL/GenBank/DDBJ databases">
        <title>Alkaliphilus serpentinus sp. nov. and Alkaliphilus pronyensis sp. nov., two novel anaerobic alkaliphilic species isolated from the serpentinized-hosted hydrothermal field of the Prony Bay (New Caledonia).</title>
        <authorList>
            <person name="Postec A."/>
        </authorList>
    </citation>
    <scope>NUCLEOTIDE SEQUENCE [LARGE SCALE GENOMIC DNA]</scope>
    <source>
        <strain evidence="2 3">LacT</strain>
    </source>
</reference>
<feature type="transmembrane region" description="Helical" evidence="1">
    <location>
        <begin position="136"/>
        <end position="157"/>
    </location>
</feature>
<evidence type="ECO:0000256" key="1">
    <source>
        <dbReference type="SAM" id="Phobius"/>
    </source>
</evidence>
<accession>A0A833HPQ6</accession>
<sequence length="190" mass="23126">MRKKKYYQRLYKYEESTNKYLIEVSLDDYNDIYDDWDPSPFKKRDIEDEFNDFIVNSSEDIPLRFNICILLYIPLSKQNHLKERSLISAYRNFYSYAIARQNKVKSNLEQRIVSYLLFSVLFLTIGYFYSGSKSTILLKVLFEGIFIGGWVFLWEFFTSIFITRREVLEEYKTYERLLNAEIRFHYLEDQ</sequence>
<proteinExistence type="predicted"/>
<dbReference type="AlphaFoldDB" id="A0A833HPQ6"/>
<keyword evidence="1" id="KW-1133">Transmembrane helix</keyword>
<dbReference type="Proteomes" id="UP000465601">
    <property type="component" value="Unassembled WGS sequence"/>
</dbReference>
<keyword evidence="3" id="KW-1185">Reference proteome</keyword>
<evidence type="ECO:0000313" key="3">
    <source>
        <dbReference type="Proteomes" id="UP000465601"/>
    </source>
</evidence>
<organism evidence="2 3">
    <name type="scientific">Alkaliphilus serpentinus</name>
    <dbReference type="NCBI Taxonomy" id="1482731"/>
    <lineage>
        <taxon>Bacteria</taxon>
        <taxon>Bacillati</taxon>
        <taxon>Bacillota</taxon>
        <taxon>Clostridia</taxon>
        <taxon>Peptostreptococcales</taxon>
        <taxon>Natronincolaceae</taxon>
        <taxon>Alkaliphilus</taxon>
    </lineage>
</organism>
<name>A0A833HPQ6_9FIRM</name>
<protein>
    <submittedName>
        <fullName evidence="2">Uncharacterized protein</fullName>
    </submittedName>
</protein>
<evidence type="ECO:0000313" key="2">
    <source>
        <dbReference type="EMBL" id="KAB3531097.1"/>
    </source>
</evidence>
<gene>
    <name evidence="2" type="ORF">F8153_05535</name>
</gene>
<comment type="caution">
    <text evidence="2">The sequence shown here is derived from an EMBL/GenBank/DDBJ whole genome shotgun (WGS) entry which is preliminary data.</text>
</comment>
<dbReference type="EMBL" id="WBZB01000014">
    <property type="protein sequence ID" value="KAB3531097.1"/>
    <property type="molecule type" value="Genomic_DNA"/>
</dbReference>
<keyword evidence="1" id="KW-0812">Transmembrane</keyword>